<reference evidence="3 4" key="1">
    <citation type="submission" date="2017-11" db="EMBL/GenBank/DDBJ databases">
        <title>Evolution of Phototrophy in the Chloroflexi Phylum Driven by Horizontal Gene Transfer.</title>
        <authorList>
            <person name="Ward L.M."/>
            <person name="Hemp J."/>
            <person name="Shih P.M."/>
            <person name="Mcglynn S.E."/>
            <person name="Fischer W."/>
        </authorList>
    </citation>
    <scope>NUCLEOTIDE SEQUENCE [LARGE SCALE GENOMIC DNA]</scope>
    <source>
        <strain evidence="3">CP2_2F</strain>
    </source>
</reference>
<sequence length="303" mass="32378">MAEEKSPSVPEEPVPRDEPLSAYDLPAEPVARRTRRKPPPDAALQYTEEPILSGYGCADVITAFFILLSVGVVALTILLIANPYAPINPFPPPTPLALLVLATPEPTLTPSATFTPEPPTIPPPTDPPTPTPSETPIPTATETPTPTITPTPVVGGIVAITAAPTLPQAPLPTQGGTRSPYPFSLHAIRYQAHDGSEGCRWQSLAGLVLNMQGQPRTREEGSLTVRITSADGNIDEFHYTGEQPKFGPSGFEAFLGTTPRVGDYTVQLLGITGVPISEKVTVQARNSCEENVVIVEFIQNYIY</sequence>
<keyword evidence="2" id="KW-0472">Membrane</keyword>
<keyword evidence="2" id="KW-0812">Transmembrane</keyword>
<gene>
    <name evidence="3" type="ORF">CUN51_05975</name>
</gene>
<dbReference type="Proteomes" id="UP000228921">
    <property type="component" value="Unassembled WGS sequence"/>
</dbReference>
<feature type="region of interest" description="Disordered" evidence="1">
    <location>
        <begin position="1"/>
        <end position="42"/>
    </location>
</feature>
<name>A0A2M8P0F5_9CHLR</name>
<dbReference type="AlphaFoldDB" id="A0A2M8P0F5"/>
<comment type="caution">
    <text evidence="3">The sequence shown here is derived from an EMBL/GenBank/DDBJ whole genome shotgun (WGS) entry which is preliminary data.</text>
</comment>
<evidence type="ECO:0000256" key="1">
    <source>
        <dbReference type="SAM" id="MobiDB-lite"/>
    </source>
</evidence>
<evidence type="ECO:0000313" key="3">
    <source>
        <dbReference type="EMBL" id="PJF31023.1"/>
    </source>
</evidence>
<dbReference type="EMBL" id="PGTK01000005">
    <property type="protein sequence ID" value="PJF31023.1"/>
    <property type="molecule type" value="Genomic_DNA"/>
</dbReference>
<protein>
    <submittedName>
        <fullName evidence="3">Uncharacterized protein</fullName>
    </submittedName>
</protein>
<feature type="transmembrane region" description="Helical" evidence="2">
    <location>
        <begin position="60"/>
        <end position="81"/>
    </location>
</feature>
<feature type="compositionally biased region" description="Low complexity" evidence="1">
    <location>
        <begin position="136"/>
        <end position="150"/>
    </location>
</feature>
<proteinExistence type="predicted"/>
<accession>A0A2M8P0F5</accession>
<feature type="compositionally biased region" description="Pro residues" evidence="1">
    <location>
        <begin position="116"/>
        <end position="135"/>
    </location>
</feature>
<organism evidence="3 4">
    <name type="scientific">Candidatus Thermofonsia Clade 1 bacterium</name>
    <dbReference type="NCBI Taxonomy" id="2364210"/>
    <lineage>
        <taxon>Bacteria</taxon>
        <taxon>Bacillati</taxon>
        <taxon>Chloroflexota</taxon>
        <taxon>Candidatus Thermofontia</taxon>
        <taxon>Candidatus Thermofonsia Clade 1</taxon>
    </lineage>
</organism>
<feature type="region of interest" description="Disordered" evidence="1">
    <location>
        <begin position="108"/>
        <end position="150"/>
    </location>
</feature>
<keyword evidence="2" id="KW-1133">Transmembrane helix</keyword>
<evidence type="ECO:0000313" key="4">
    <source>
        <dbReference type="Proteomes" id="UP000228921"/>
    </source>
</evidence>
<evidence type="ECO:0000256" key="2">
    <source>
        <dbReference type="SAM" id="Phobius"/>
    </source>
</evidence>